<feature type="coiled-coil region" evidence="3">
    <location>
        <begin position="133"/>
        <end position="181"/>
    </location>
</feature>
<dbReference type="Pfam" id="PF00787">
    <property type="entry name" value="PX"/>
    <property type="match status" value="1"/>
</dbReference>
<dbReference type="PROSITE" id="PS50195">
    <property type="entry name" value="PX"/>
    <property type="match status" value="1"/>
</dbReference>
<dbReference type="GO" id="GO:0045022">
    <property type="term" value="P:early endosome to late endosome transport"/>
    <property type="evidence" value="ECO:0007669"/>
    <property type="project" value="TreeGrafter"/>
</dbReference>
<dbReference type="SMART" id="SM00312">
    <property type="entry name" value="PX"/>
    <property type="match status" value="1"/>
</dbReference>
<dbReference type="Proteomes" id="UP001186944">
    <property type="component" value="Unassembled WGS sequence"/>
</dbReference>
<evidence type="ECO:0000259" key="4">
    <source>
        <dbReference type="PROSITE" id="PS50195"/>
    </source>
</evidence>
<dbReference type="InterPro" id="IPR001683">
    <property type="entry name" value="PX_dom"/>
</dbReference>
<proteinExistence type="predicted"/>
<dbReference type="GO" id="GO:0008333">
    <property type="term" value="P:endosome to lysosome transport"/>
    <property type="evidence" value="ECO:0007669"/>
    <property type="project" value="TreeGrafter"/>
</dbReference>
<evidence type="ECO:0000313" key="5">
    <source>
        <dbReference type="EMBL" id="KAK3086780.1"/>
    </source>
</evidence>
<protein>
    <recommendedName>
        <fullName evidence="4">PX domain-containing protein</fullName>
    </recommendedName>
</protein>
<dbReference type="InterPro" id="IPR036871">
    <property type="entry name" value="PX_dom_sf"/>
</dbReference>
<dbReference type="GO" id="GO:0006622">
    <property type="term" value="P:protein targeting to lysosome"/>
    <property type="evidence" value="ECO:0007669"/>
    <property type="project" value="TreeGrafter"/>
</dbReference>
<dbReference type="Gene3D" id="3.30.1520.10">
    <property type="entry name" value="Phox-like domain"/>
    <property type="match status" value="1"/>
</dbReference>
<dbReference type="GO" id="GO:0005770">
    <property type="term" value="C:late endosome"/>
    <property type="evidence" value="ECO:0007669"/>
    <property type="project" value="TreeGrafter"/>
</dbReference>
<evidence type="ECO:0000256" key="1">
    <source>
        <dbReference type="ARBA" id="ARBA00004496"/>
    </source>
</evidence>
<dbReference type="EMBL" id="VSWD01000012">
    <property type="protein sequence ID" value="KAK3086780.1"/>
    <property type="molecule type" value="Genomic_DNA"/>
</dbReference>
<keyword evidence="2" id="KW-0963">Cytoplasm</keyword>
<dbReference type="PANTHER" id="PTHR22999:SF23">
    <property type="entry name" value="SORTING NEXIN-16"/>
    <property type="match status" value="1"/>
</dbReference>
<dbReference type="SUPFAM" id="SSF64268">
    <property type="entry name" value="PX domain"/>
    <property type="match status" value="1"/>
</dbReference>
<sequence>MEERAKFTVFKIKVEKSESDSWFVFRRYTDFVQLNEKLRRKFPKVRLSLPPKRWFKDNFDKDFIEDRVLGLQAFINNCIGHKDICNSRPVREFFCFDEPPGPHDSLEESRVCIYNSQMIGLHSHIASWSLDSLEECRALCDNLEESVYRLRKEVSEKDTEISLLREELDLYKRQVEMLSQALRYEGINNN</sequence>
<comment type="caution">
    <text evidence="5">The sequence shown here is derived from an EMBL/GenBank/DDBJ whole genome shotgun (WGS) entry which is preliminary data.</text>
</comment>
<dbReference type="PANTHER" id="PTHR22999">
    <property type="entry name" value="PX SERINE/THREONINE KINASE PXK"/>
    <property type="match status" value="1"/>
</dbReference>
<name>A0AA88XJD4_PINIB</name>
<reference evidence="5" key="1">
    <citation type="submission" date="2019-08" db="EMBL/GenBank/DDBJ databases">
        <title>The improved chromosome-level genome for the pearl oyster Pinctada fucata martensii using PacBio sequencing and Hi-C.</title>
        <authorList>
            <person name="Zheng Z."/>
        </authorList>
    </citation>
    <scope>NUCLEOTIDE SEQUENCE</scope>
    <source>
        <strain evidence="5">ZZ-2019</strain>
        <tissue evidence="5">Adductor muscle</tissue>
    </source>
</reference>
<comment type="subcellular location">
    <subcellularLocation>
        <location evidence="1">Cytoplasm</location>
    </subcellularLocation>
</comment>
<feature type="domain" description="PX" evidence="4">
    <location>
        <begin position="1"/>
        <end position="101"/>
    </location>
</feature>
<evidence type="ECO:0000256" key="3">
    <source>
        <dbReference type="SAM" id="Coils"/>
    </source>
</evidence>
<keyword evidence="6" id="KW-1185">Reference proteome</keyword>
<accession>A0AA88XJD4</accession>
<dbReference type="GO" id="GO:0005769">
    <property type="term" value="C:early endosome"/>
    <property type="evidence" value="ECO:0007669"/>
    <property type="project" value="TreeGrafter"/>
</dbReference>
<gene>
    <name evidence="5" type="ORF">FSP39_023207</name>
</gene>
<dbReference type="InterPro" id="IPR051837">
    <property type="entry name" value="SortingNexin/PXDomain-PKLike"/>
</dbReference>
<dbReference type="GO" id="GO:0035091">
    <property type="term" value="F:phosphatidylinositol binding"/>
    <property type="evidence" value="ECO:0007669"/>
    <property type="project" value="InterPro"/>
</dbReference>
<organism evidence="5 6">
    <name type="scientific">Pinctada imbricata</name>
    <name type="common">Atlantic pearl-oyster</name>
    <name type="synonym">Pinctada martensii</name>
    <dbReference type="NCBI Taxonomy" id="66713"/>
    <lineage>
        <taxon>Eukaryota</taxon>
        <taxon>Metazoa</taxon>
        <taxon>Spiralia</taxon>
        <taxon>Lophotrochozoa</taxon>
        <taxon>Mollusca</taxon>
        <taxon>Bivalvia</taxon>
        <taxon>Autobranchia</taxon>
        <taxon>Pteriomorphia</taxon>
        <taxon>Pterioida</taxon>
        <taxon>Pterioidea</taxon>
        <taxon>Pteriidae</taxon>
        <taxon>Pinctada</taxon>
    </lineage>
</organism>
<dbReference type="AlphaFoldDB" id="A0AA88XJD4"/>
<evidence type="ECO:0000313" key="6">
    <source>
        <dbReference type="Proteomes" id="UP001186944"/>
    </source>
</evidence>
<evidence type="ECO:0000256" key="2">
    <source>
        <dbReference type="ARBA" id="ARBA00022490"/>
    </source>
</evidence>
<keyword evidence="3" id="KW-0175">Coiled coil</keyword>